<reference evidence="2" key="1">
    <citation type="journal article" date="2000" name="Genome">
        <title>Gene content and organization of a 281-kbp contig from the genome of the extremely thermophilic archaeon, Sulfolobus solfataricus P2.</title>
        <authorList>
            <person name="Charlebois R.L."/>
            <person name="Singh R.K."/>
            <person name="Chan-Weiher C.C.-Y."/>
            <person name="Allard G."/>
            <person name="Chow C."/>
            <person name="Confalonieri F."/>
            <person name="Curtis B."/>
            <person name="Duguet M."/>
            <person name="Erauso G."/>
            <person name="Faguy D."/>
            <person name="Gaasterland T."/>
            <person name="Garrett R.A."/>
            <person name="Gordon P."/>
            <person name="Jeffries A.C."/>
            <person name="Kozera C."/>
            <person name="Kushwaha N."/>
            <person name="Lafleur E."/>
            <person name="Medina N."/>
            <person name="Peng X."/>
            <person name="Penny S.L."/>
            <person name="She Q."/>
            <person name="St Jean A."/>
            <person name="van der Oost J."/>
            <person name="Young F."/>
            <person name="Zivanovic Y."/>
            <person name="Doolittle W.F."/>
            <person name="Ragan M.A."/>
            <person name="Sensen C.W."/>
        </authorList>
    </citation>
    <scope>NUCLEOTIDE SEQUENCE</scope>
    <source>
        <strain evidence="2">P2</strain>
    </source>
</reference>
<organism evidence="2">
    <name type="scientific">Saccharolobus solfataricus</name>
    <name type="common">Sulfolobus solfataricus</name>
    <dbReference type="NCBI Taxonomy" id="2287"/>
    <lineage>
        <taxon>Archaea</taxon>
        <taxon>Thermoproteota</taxon>
        <taxon>Thermoprotei</taxon>
        <taxon>Sulfolobales</taxon>
        <taxon>Sulfolobaceae</taxon>
        <taxon>Saccharolobus</taxon>
    </lineage>
</organism>
<accession>Q9UXM5</accession>
<sequence length="103" mass="12011">MMRRRNCYIKTAYSYRRGVNSNSHVSEIPRNRSLIVNNVFFAVKDYIINKNRTVNVFQDCSVIERLSSVNPTVPLRSYARERTRKSKPTLRRSVNPKSTSEGN</sequence>
<protein>
    <submittedName>
        <fullName evidence="2">Uncharacterized protein ORF-lam33_015</fullName>
    </submittedName>
</protein>
<name>Q9UXM5_SACSO</name>
<feature type="region of interest" description="Disordered" evidence="1">
    <location>
        <begin position="77"/>
        <end position="103"/>
    </location>
</feature>
<dbReference type="AlphaFoldDB" id="Q9UXM5"/>
<proteinExistence type="predicted"/>
<evidence type="ECO:0000313" key="2">
    <source>
        <dbReference type="EMBL" id="CAB57464.1"/>
    </source>
</evidence>
<gene>
    <name evidence="2" type="primary">ORF-lam33_015</name>
</gene>
<dbReference type="EMBL" id="Y18930">
    <property type="protein sequence ID" value="CAB57464.1"/>
    <property type="molecule type" value="Genomic_DNA"/>
</dbReference>
<evidence type="ECO:0000256" key="1">
    <source>
        <dbReference type="SAM" id="MobiDB-lite"/>
    </source>
</evidence>